<feature type="compositionally biased region" description="Basic residues" evidence="1">
    <location>
        <begin position="250"/>
        <end position="274"/>
    </location>
</feature>
<reference evidence="3 4" key="1">
    <citation type="journal article" date="2021" name="Environ. Microbiol.">
        <title>Gene family expansions and transcriptome signatures uncover fungal adaptations to wood decay.</title>
        <authorList>
            <person name="Hage H."/>
            <person name="Miyauchi S."/>
            <person name="Viragh M."/>
            <person name="Drula E."/>
            <person name="Min B."/>
            <person name="Chaduli D."/>
            <person name="Navarro D."/>
            <person name="Favel A."/>
            <person name="Norest M."/>
            <person name="Lesage-Meessen L."/>
            <person name="Balint B."/>
            <person name="Merenyi Z."/>
            <person name="de Eugenio L."/>
            <person name="Morin E."/>
            <person name="Martinez A.T."/>
            <person name="Baldrian P."/>
            <person name="Stursova M."/>
            <person name="Martinez M.J."/>
            <person name="Novotny C."/>
            <person name="Magnuson J.K."/>
            <person name="Spatafora J.W."/>
            <person name="Maurice S."/>
            <person name="Pangilinan J."/>
            <person name="Andreopoulos W."/>
            <person name="LaButti K."/>
            <person name="Hundley H."/>
            <person name="Na H."/>
            <person name="Kuo A."/>
            <person name="Barry K."/>
            <person name="Lipzen A."/>
            <person name="Henrissat B."/>
            <person name="Riley R."/>
            <person name="Ahrendt S."/>
            <person name="Nagy L.G."/>
            <person name="Grigoriev I.V."/>
            <person name="Martin F."/>
            <person name="Rosso M.N."/>
        </authorList>
    </citation>
    <scope>NUCLEOTIDE SEQUENCE [LARGE SCALE GENOMIC DNA]</scope>
    <source>
        <strain evidence="3 4">CIRM-BRFM 1785</strain>
    </source>
</reference>
<dbReference type="InterPro" id="IPR025165">
    <property type="entry name" value="DUF4100"/>
</dbReference>
<sequence>MTAPGAAPSQAGSSTALVASAPSRIAMPPPTSKYSPRFDGKRLQSFLNVYENLANAAMLTDSEKCRMVLEYCTEEVSFMLSCMSEFAGSDWEAAKTQMLFCFGEGTVKDKGSADKLRAYIKKYRKTRKIRNLEGYYKYLHGFLKCAGNQIELGGINSAEHDYLFFKGLNSRVRKAIVPKLEKQMGKTPTHKEPASFKLCAEEVRKYFAESDYRRDADSSSSESEGSESDSEEESDSDSDSSDSDSEDDKKRKKKKKKTDKKADKKKSKKKGKRTKDKDDVDDLVDRLDKLLAARLVPASTNSATQATACAAHQGTLTPQATTCAGHQGQPARICYMCAKEEGKDLDHRIGMGHCGFTKKWIADGTIVYSPQGRLTYADGSDLPNGRGVAGGMSTLIQQRLDQIKGKARDAPPHMSCSAIEVMRDDQPVLSGNVYAVSSEDVYSFPVTRSQGKTQAQDLPATPPAALKKVRFDFKHSAADEQVGGSTHKSPPPVQVRQPAEPTQFTKDRAKVAESSTPEPPKINTEQGWREREAQKKQDRRETTGDAAGRTRTDRASVRFTSDIQDMVSVDQVMDKTLNTMMSIPLKTLIAMSPEMQKRFAAITKTRREVYATIAEVRELVDEAEEGAGTSENPRGAASVTVRDEEHLESIIDSYAAAIALGSRRRFVAMACGLVQGKFGDEPVTYLIDSGSELNLIAQRVYERAGVDIDTDGSRWTLRGIHGAPVALVGCCRDASVVINGERFDHHFFVHPGEMGRHDGILGQPWLQWFSARLEYARNGGQELVVFPSGDPASDPMRVRIVGMADRRNVDKLVQSAEVATDF</sequence>
<dbReference type="SUPFAM" id="SSF50630">
    <property type="entry name" value="Acid proteases"/>
    <property type="match status" value="1"/>
</dbReference>
<feature type="compositionally biased region" description="Acidic residues" evidence="1">
    <location>
        <begin position="224"/>
        <end position="246"/>
    </location>
</feature>
<evidence type="ECO:0000313" key="3">
    <source>
        <dbReference type="EMBL" id="KAH9836215.1"/>
    </source>
</evidence>
<protein>
    <recommendedName>
        <fullName evidence="2">DUF4100 domain-containing protein</fullName>
    </recommendedName>
</protein>
<dbReference type="EMBL" id="JADCUA010000011">
    <property type="protein sequence ID" value="KAH9836215.1"/>
    <property type="molecule type" value="Genomic_DNA"/>
</dbReference>
<accession>A0ABQ8KES5</accession>
<proteinExistence type="predicted"/>
<dbReference type="CDD" id="cd00303">
    <property type="entry name" value="retropepsin_like"/>
    <property type="match status" value="1"/>
</dbReference>
<dbReference type="GeneID" id="72007165"/>
<feature type="compositionally biased region" description="Basic and acidic residues" evidence="1">
    <location>
        <begin position="527"/>
        <end position="556"/>
    </location>
</feature>
<dbReference type="RefSeq" id="XP_047778500.1">
    <property type="nucleotide sequence ID" value="XM_047926433.1"/>
</dbReference>
<feature type="domain" description="DUF4100" evidence="2">
    <location>
        <begin position="372"/>
        <end position="610"/>
    </location>
</feature>
<evidence type="ECO:0000259" key="2">
    <source>
        <dbReference type="Pfam" id="PF13352"/>
    </source>
</evidence>
<comment type="caution">
    <text evidence="3">The sequence shown here is derived from an EMBL/GenBank/DDBJ whole genome shotgun (WGS) entry which is preliminary data.</text>
</comment>
<feature type="region of interest" description="Disordered" evidence="1">
    <location>
        <begin position="478"/>
        <end position="557"/>
    </location>
</feature>
<dbReference type="Proteomes" id="UP000814176">
    <property type="component" value="Unassembled WGS sequence"/>
</dbReference>
<dbReference type="Pfam" id="PF13650">
    <property type="entry name" value="Asp_protease_2"/>
    <property type="match status" value="1"/>
</dbReference>
<name>A0ABQ8KES5_9APHY</name>
<dbReference type="InterPro" id="IPR021109">
    <property type="entry name" value="Peptidase_aspartic_dom_sf"/>
</dbReference>
<evidence type="ECO:0000256" key="1">
    <source>
        <dbReference type="SAM" id="MobiDB-lite"/>
    </source>
</evidence>
<keyword evidence="4" id="KW-1185">Reference proteome</keyword>
<dbReference type="Pfam" id="PF13352">
    <property type="entry name" value="DUF4100"/>
    <property type="match status" value="1"/>
</dbReference>
<evidence type="ECO:0000313" key="4">
    <source>
        <dbReference type="Proteomes" id="UP000814176"/>
    </source>
</evidence>
<organism evidence="3 4">
    <name type="scientific">Rhodofomes roseus</name>
    <dbReference type="NCBI Taxonomy" id="34475"/>
    <lineage>
        <taxon>Eukaryota</taxon>
        <taxon>Fungi</taxon>
        <taxon>Dikarya</taxon>
        <taxon>Basidiomycota</taxon>
        <taxon>Agaricomycotina</taxon>
        <taxon>Agaricomycetes</taxon>
        <taxon>Polyporales</taxon>
        <taxon>Rhodofomes</taxon>
    </lineage>
</organism>
<dbReference type="Gene3D" id="2.40.70.10">
    <property type="entry name" value="Acid Proteases"/>
    <property type="match status" value="1"/>
</dbReference>
<gene>
    <name evidence="3" type="ORF">C8Q71DRAFT_835823</name>
</gene>
<feature type="region of interest" description="Disordered" evidence="1">
    <location>
        <begin position="211"/>
        <end position="278"/>
    </location>
</feature>